<gene>
    <name evidence="4" type="primary">tssI</name>
    <name evidence="4" type="ORF">F6R98_11650</name>
</gene>
<feature type="region of interest" description="Disordered" evidence="2">
    <location>
        <begin position="569"/>
        <end position="589"/>
    </location>
</feature>
<feature type="domain" description="Gp5/Type VI secretion system Vgr protein OB-fold" evidence="3">
    <location>
        <begin position="408"/>
        <end position="469"/>
    </location>
</feature>
<dbReference type="Pfam" id="PF05954">
    <property type="entry name" value="Phage_GPD"/>
    <property type="match status" value="1"/>
</dbReference>
<evidence type="ECO:0000313" key="4">
    <source>
        <dbReference type="EMBL" id="QFY43191.1"/>
    </source>
</evidence>
<dbReference type="Gene3D" id="4.10.220.110">
    <property type="match status" value="1"/>
</dbReference>
<dbReference type="Proteomes" id="UP000325755">
    <property type="component" value="Chromosome"/>
</dbReference>
<evidence type="ECO:0000256" key="1">
    <source>
        <dbReference type="ARBA" id="ARBA00005558"/>
    </source>
</evidence>
<dbReference type="OrthoDB" id="9762420at2"/>
<feature type="compositionally biased region" description="Polar residues" evidence="2">
    <location>
        <begin position="572"/>
        <end position="589"/>
    </location>
</feature>
<evidence type="ECO:0000313" key="5">
    <source>
        <dbReference type="Proteomes" id="UP000325755"/>
    </source>
</evidence>
<sequence length="866" mass="95577">MHSFNQLSDSNRRFTFSCANLTQNTFEVVRFEGEEALSSLYRFELLLASKDGDIDESALIGTAAQFSLNDGIANGQAAVYQGLIQEFSYECENCGWTFYRAILAPRLWKLETFVLSEIYLDKSRPEIFNTILENAGMNRNDFEMRLSSDGANAPKLDYICQYRESYLAFISRWAERLGVYWWYEQIDGQERAVFTDIRTAHKDEAVTLHYRPPGGPDAQVTQTRLCQSLRRVAKNLPKQLVIRDFSANRASQELKGTAPVNIETGTGEQHFFGRKLKTVMEIEQRARIQAEALRCRALRYFGGSTATGLRCGHFVQLADHPRNSFNRRYLLTEVKHRGSQAGMLLDGLGIASEQDGSDFYQADFTAIPDDVQFRPEELNPWPKVIGTINAFIDAEGSGHYAELNQYGEYKVQVPFFMTQKAAYHGSAWIRMATPYAGSDHGMHFPLLKGTEVLLSFVNGDPDQPVIMGAVPNSINPNVVTNANQKQSRIRTAGGNEITLHDEEGKQHMLLKTPSGNTWMRMGSRGFDPAASSYSYTSRARPGMAQQWQAPPPKAQWMGVQQMWQGRELPVNPSRQQQQNTSTPMSTQDNVYNTSGSEGFEINTDESFGLSAGGGVQISADVTNVDSVQAPSNTTGITFTANSGNINLSTKSLPGLMNDITGLYEDLEGYIASSSQWGKDILDIASFVPYIGTIIGSAFQPENNINIYSGGGHYVYSTKYVNFCSGSADKINLSSDNTRALYGISDQALQITHQAVFNTDTYAYQISLVSAALKSANVVLSNISSSIKKKIAEIKNSGTELTSIDLKANDTGVELVELGSKIESAETKVNSVTTKIESNDADISSSSAVIQSNKIKCVNGLHLFTAG</sequence>
<protein>
    <submittedName>
        <fullName evidence="4">Type VI secretion system tip protein VgrG</fullName>
    </submittedName>
</protein>
<dbReference type="AlphaFoldDB" id="A0A5Q0BLT9"/>
<reference evidence="4 5" key="1">
    <citation type="submission" date="2019-09" db="EMBL/GenBank/DDBJ databases">
        <title>Ecophysiology of the spiral-shaped methanotroph Methylospira mobilis as revealed by the complete genome sequence.</title>
        <authorList>
            <person name="Oshkin I.Y."/>
            <person name="Dedysh S.N."/>
            <person name="Miroshnikov K."/>
            <person name="Danilova O.V."/>
            <person name="Hakobyan A."/>
            <person name="Liesack W."/>
        </authorList>
    </citation>
    <scope>NUCLEOTIDE SEQUENCE [LARGE SCALE GENOMIC DNA]</scope>
    <source>
        <strain evidence="4 5">Shm1</strain>
    </source>
</reference>
<dbReference type="KEGG" id="mmob:F6R98_11650"/>
<proteinExistence type="inferred from homology"/>
<dbReference type="RefSeq" id="WP_153249172.1">
    <property type="nucleotide sequence ID" value="NZ_CP044205.1"/>
</dbReference>
<dbReference type="NCBIfam" id="TIGR01646">
    <property type="entry name" value="vgr_GE"/>
    <property type="match status" value="1"/>
</dbReference>
<keyword evidence="5" id="KW-1185">Reference proteome</keyword>
<evidence type="ECO:0000259" key="3">
    <source>
        <dbReference type="Pfam" id="PF04717"/>
    </source>
</evidence>
<accession>A0A5Q0BLT9</accession>
<evidence type="ECO:0000256" key="2">
    <source>
        <dbReference type="SAM" id="MobiDB-lite"/>
    </source>
</evidence>
<dbReference type="InterPro" id="IPR006531">
    <property type="entry name" value="Gp5/Vgr_OB"/>
</dbReference>
<dbReference type="EMBL" id="CP044205">
    <property type="protein sequence ID" value="QFY43191.1"/>
    <property type="molecule type" value="Genomic_DNA"/>
</dbReference>
<dbReference type="SUPFAM" id="SSF69279">
    <property type="entry name" value="Phage tail proteins"/>
    <property type="match status" value="2"/>
</dbReference>
<dbReference type="InterPro" id="IPR017847">
    <property type="entry name" value="T6SS_RhsGE_Vgr_subset"/>
</dbReference>
<dbReference type="InterPro" id="IPR037026">
    <property type="entry name" value="Vgr_OB-fold_dom_sf"/>
</dbReference>
<dbReference type="SUPFAM" id="SSF69255">
    <property type="entry name" value="gp5 N-terminal domain-like"/>
    <property type="match status" value="1"/>
</dbReference>
<dbReference type="InterPro" id="IPR006533">
    <property type="entry name" value="T6SS_Vgr_RhsGE"/>
</dbReference>
<dbReference type="Gene3D" id="2.30.110.50">
    <property type="match status" value="1"/>
</dbReference>
<organism evidence="4 5">
    <name type="scientific">Candidatus Methylospira mobilis</name>
    <dbReference type="NCBI Taxonomy" id="1808979"/>
    <lineage>
        <taxon>Bacteria</taxon>
        <taxon>Pseudomonadati</taxon>
        <taxon>Pseudomonadota</taxon>
        <taxon>Gammaproteobacteria</taxon>
        <taxon>Methylococcales</taxon>
        <taxon>Methylococcaceae</taxon>
        <taxon>Candidatus Methylospira</taxon>
    </lineage>
</organism>
<dbReference type="Gene3D" id="3.55.50.10">
    <property type="entry name" value="Baseplate protein-like domains"/>
    <property type="match status" value="1"/>
</dbReference>
<dbReference type="Gene3D" id="2.40.50.230">
    <property type="entry name" value="Gp5 N-terminal domain"/>
    <property type="match status" value="1"/>
</dbReference>
<name>A0A5Q0BLT9_9GAMM</name>
<dbReference type="InParanoid" id="A0A5Q0BLT9"/>
<dbReference type="NCBIfam" id="TIGR03361">
    <property type="entry name" value="VI_Rhs_Vgr"/>
    <property type="match status" value="1"/>
</dbReference>
<comment type="similarity">
    <text evidence="1">Belongs to the VgrG protein family.</text>
</comment>
<dbReference type="SUPFAM" id="SSF69349">
    <property type="entry name" value="Phage fibre proteins"/>
    <property type="match status" value="1"/>
</dbReference>
<dbReference type="Pfam" id="PF04717">
    <property type="entry name" value="Phage_base_V"/>
    <property type="match status" value="1"/>
</dbReference>